<feature type="compositionally biased region" description="Basic and acidic residues" evidence="1">
    <location>
        <begin position="229"/>
        <end position="247"/>
    </location>
</feature>
<protein>
    <submittedName>
        <fullName evidence="2">Uncharacterized protein</fullName>
    </submittedName>
</protein>
<gene>
    <name evidence="2" type="ORF">ZT1A5_G11170</name>
</gene>
<dbReference type="AlphaFoldDB" id="A0A1Y6M3Y7"/>
<evidence type="ECO:0000256" key="1">
    <source>
        <dbReference type="SAM" id="MobiDB-lite"/>
    </source>
</evidence>
<evidence type="ECO:0000313" key="2">
    <source>
        <dbReference type="EMBL" id="SMY29721.1"/>
    </source>
</evidence>
<proteinExistence type="predicted"/>
<organism evidence="2 3">
    <name type="scientific">Zymoseptoria tritici ST99CH_1A5</name>
    <dbReference type="NCBI Taxonomy" id="1276529"/>
    <lineage>
        <taxon>Eukaryota</taxon>
        <taxon>Fungi</taxon>
        <taxon>Dikarya</taxon>
        <taxon>Ascomycota</taxon>
        <taxon>Pezizomycotina</taxon>
        <taxon>Dothideomycetes</taxon>
        <taxon>Dothideomycetidae</taxon>
        <taxon>Mycosphaerellales</taxon>
        <taxon>Mycosphaerellaceae</taxon>
        <taxon>Zymoseptoria</taxon>
    </lineage>
</organism>
<name>A0A1Y6M3Y7_ZYMTR</name>
<dbReference type="Proteomes" id="UP000215453">
    <property type="component" value="Chromosome 13"/>
</dbReference>
<accession>A0A1Y6M3Y7</accession>
<feature type="compositionally biased region" description="Acidic residues" evidence="1">
    <location>
        <begin position="217"/>
        <end position="228"/>
    </location>
</feature>
<feature type="region of interest" description="Disordered" evidence="1">
    <location>
        <begin position="212"/>
        <end position="256"/>
    </location>
</feature>
<reference evidence="2 3" key="1">
    <citation type="submission" date="2016-10" db="EMBL/GenBank/DDBJ databases">
        <authorList>
            <person name="Varghese N."/>
        </authorList>
    </citation>
    <scope>NUCLEOTIDE SEQUENCE [LARGE SCALE GENOMIC DNA]</scope>
</reference>
<feature type="region of interest" description="Disordered" evidence="1">
    <location>
        <begin position="1"/>
        <end position="21"/>
    </location>
</feature>
<sequence>MPSTRSKNSRRSKKQRADRAYQQELYEHDPVMAHILRTIFELEPDNEKASRLTHELHSNLLKNRQQAHRDQVQEVEKFVQDLELTTRKRNKAEKEEVVKKAAERDARWSPRHNMCPNITDEEVKTMIDAVYKMLPGTPELVTVHLMWVVEGKRLEFVDRMQQVRDDNSAASQVFLDWNKLFALAAFKRLRQQTTGAPAPHEKEVTLTEYMASLDATEQGDEGGNEELTDDRNEIAEADDKNEHERSKGTSSMRWHN</sequence>
<evidence type="ECO:0000313" key="3">
    <source>
        <dbReference type="Proteomes" id="UP000215453"/>
    </source>
</evidence>
<dbReference type="EMBL" id="LT882688">
    <property type="protein sequence ID" value="SMY29721.1"/>
    <property type="molecule type" value="Genomic_DNA"/>
</dbReference>